<dbReference type="GeneID" id="117232945"/>
<sequence length="419" mass="49031">MMTSRLYTLLHLKPCNVVEIRNFIFQNVSKSSKLFYCSSTEAIKDKVTDINDKKAYLSENIKPDNIGYTEKLTNNAFIKRNEDIENNSSVTKVHNELQQLRGTESLAGNIYKVNDTLEDIDEELPGPFDHCNEDLSDIGPKMTATYNFAKFANDSHTIQQLVKLGVELYKLEANKEVLEMFLKLDFERDMKPYIQFLSDCGVKSENLGFFITRYPKVFKENLDDLHTRIRYLRARNFNIQMIQRIVNIHPPWLAFKTQEIDSRLGYFQNNFQLNASQTRNLAVKSPKLITYDMKRIRKSTFAVKEEMGFNVPEIHLILLKAPRVLIRARTEVVKTFDYLHNYMELSHTIISQEAQALLCRKSRLERRHRFLVELKRNQYDPTKPLYVSLLKLVKGSDDEFCEKVAKASIQTYNDFLKTF</sequence>
<dbReference type="CTD" id="51001"/>
<dbReference type="GO" id="GO:0003676">
    <property type="term" value="F:nucleic acid binding"/>
    <property type="evidence" value="ECO:0007669"/>
    <property type="project" value="InterPro"/>
</dbReference>
<dbReference type="InterPro" id="IPR038538">
    <property type="entry name" value="MTERF_sf"/>
</dbReference>
<name>A0A6J3K824_9HYME</name>
<protein>
    <submittedName>
        <fullName evidence="4">Transcription termination factor 3, mitochondrial</fullName>
    </submittedName>
</protein>
<comment type="similarity">
    <text evidence="1">Belongs to the mTERF family.</text>
</comment>
<evidence type="ECO:0000256" key="1">
    <source>
        <dbReference type="ARBA" id="ARBA00007692"/>
    </source>
</evidence>
<dbReference type="Gene3D" id="1.25.70.10">
    <property type="entry name" value="Transcription termination factor 3, mitochondrial"/>
    <property type="match status" value="1"/>
</dbReference>
<reference evidence="4" key="1">
    <citation type="submission" date="2025-08" db="UniProtKB">
        <authorList>
            <consortium name="RefSeq"/>
        </authorList>
    </citation>
    <scope>IDENTIFICATION</scope>
    <source>
        <tissue evidence="4">Muscle</tissue>
    </source>
</reference>
<dbReference type="PANTHER" id="PTHR13068">
    <property type="entry name" value="CGI-12 PROTEIN-RELATED"/>
    <property type="match status" value="1"/>
</dbReference>
<evidence type="ECO:0000256" key="2">
    <source>
        <dbReference type="ARBA" id="ARBA00022946"/>
    </source>
</evidence>
<keyword evidence="2" id="KW-0809">Transit peptide</keyword>
<dbReference type="Pfam" id="PF02536">
    <property type="entry name" value="mTERF"/>
    <property type="match status" value="1"/>
</dbReference>
<dbReference type="Proteomes" id="UP000504631">
    <property type="component" value="Unplaced"/>
</dbReference>
<dbReference type="GO" id="GO:0061668">
    <property type="term" value="P:mitochondrial ribosome assembly"/>
    <property type="evidence" value="ECO:0007669"/>
    <property type="project" value="TreeGrafter"/>
</dbReference>
<evidence type="ECO:0000313" key="4">
    <source>
        <dbReference type="RefSeq" id="XP_033348646.1"/>
    </source>
</evidence>
<accession>A0A6J3K824</accession>
<organism evidence="3 4">
    <name type="scientific">Bombus vosnesenskii</name>
    <dbReference type="NCBI Taxonomy" id="207650"/>
    <lineage>
        <taxon>Eukaryota</taxon>
        <taxon>Metazoa</taxon>
        <taxon>Ecdysozoa</taxon>
        <taxon>Arthropoda</taxon>
        <taxon>Hexapoda</taxon>
        <taxon>Insecta</taxon>
        <taxon>Pterygota</taxon>
        <taxon>Neoptera</taxon>
        <taxon>Endopterygota</taxon>
        <taxon>Hymenoptera</taxon>
        <taxon>Apocrita</taxon>
        <taxon>Aculeata</taxon>
        <taxon>Apoidea</taxon>
        <taxon>Anthophila</taxon>
        <taxon>Apidae</taxon>
        <taxon>Bombus</taxon>
        <taxon>Pyrobombus</taxon>
    </lineage>
</organism>
<dbReference type="RefSeq" id="XP_033348646.1">
    <property type="nucleotide sequence ID" value="XM_033492755.1"/>
</dbReference>
<dbReference type="GO" id="GO:0005739">
    <property type="term" value="C:mitochondrion"/>
    <property type="evidence" value="ECO:0007669"/>
    <property type="project" value="TreeGrafter"/>
</dbReference>
<gene>
    <name evidence="4" type="primary">LOC117232945</name>
</gene>
<dbReference type="GO" id="GO:0006390">
    <property type="term" value="P:mitochondrial transcription"/>
    <property type="evidence" value="ECO:0007669"/>
    <property type="project" value="TreeGrafter"/>
</dbReference>
<dbReference type="PANTHER" id="PTHR13068:SF112">
    <property type="entry name" value="TRANSCRIPTION TERMINATION FACTOR 3, MITOCHONDRIAL"/>
    <property type="match status" value="1"/>
</dbReference>
<proteinExistence type="inferred from homology"/>
<evidence type="ECO:0000313" key="3">
    <source>
        <dbReference type="Proteomes" id="UP000504631"/>
    </source>
</evidence>
<dbReference type="InterPro" id="IPR003690">
    <property type="entry name" value="MTERF"/>
</dbReference>
<dbReference type="AlphaFoldDB" id="A0A6J3K824"/>
<keyword evidence="3" id="KW-1185">Reference proteome</keyword>
<dbReference type="KEGG" id="bvk:117232945"/>
<dbReference type="SMART" id="SM00733">
    <property type="entry name" value="Mterf"/>
    <property type="match status" value="6"/>
</dbReference>